<dbReference type="SUPFAM" id="SSF52402">
    <property type="entry name" value="Adenine nucleotide alpha hydrolases-like"/>
    <property type="match status" value="1"/>
</dbReference>
<dbReference type="EMBL" id="CM026421">
    <property type="protein sequence ID" value="KAG0589480.1"/>
    <property type="molecule type" value="Genomic_DNA"/>
</dbReference>
<dbReference type="EMBL" id="CM026421">
    <property type="protein sequence ID" value="KAG0589481.1"/>
    <property type="molecule type" value="Genomic_DNA"/>
</dbReference>
<dbReference type="Pfam" id="PF00733">
    <property type="entry name" value="Asn_synthase"/>
    <property type="match status" value="1"/>
</dbReference>
<feature type="transmembrane region" description="Helical" evidence="4">
    <location>
        <begin position="589"/>
        <end position="608"/>
    </location>
</feature>
<protein>
    <recommendedName>
        <fullName evidence="5">Asparagine synthetase domain-containing protein</fullName>
    </recommendedName>
</protein>
<dbReference type="PANTHER" id="PTHR45937">
    <property type="entry name" value="ASPARAGINE SYNTHETASE DOMAIN-CONTAINING PROTEIN 1"/>
    <property type="match status" value="1"/>
</dbReference>
<dbReference type="CDD" id="cd01991">
    <property type="entry name" value="Asn_synthase_B_C"/>
    <property type="match status" value="1"/>
</dbReference>
<dbReference type="InterPro" id="IPR029055">
    <property type="entry name" value="Ntn_hydrolases_N"/>
</dbReference>
<reference evidence="6" key="1">
    <citation type="submission" date="2020-06" db="EMBL/GenBank/DDBJ databases">
        <title>WGS assembly of Ceratodon purpureus strain R40.</title>
        <authorList>
            <person name="Carey S.B."/>
            <person name="Jenkins J."/>
            <person name="Shu S."/>
            <person name="Lovell J.T."/>
            <person name="Sreedasyam A."/>
            <person name="Maumus F."/>
            <person name="Tiley G.P."/>
            <person name="Fernandez-Pozo N."/>
            <person name="Barry K."/>
            <person name="Chen C."/>
            <person name="Wang M."/>
            <person name="Lipzen A."/>
            <person name="Daum C."/>
            <person name="Saski C.A."/>
            <person name="Payton A.C."/>
            <person name="Mcbreen J.C."/>
            <person name="Conrad R.E."/>
            <person name="Kollar L.M."/>
            <person name="Olsson S."/>
            <person name="Huttunen S."/>
            <person name="Landis J.B."/>
            <person name="Wickett N.J."/>
            <person name="Johnson M.G."/>
            <person name="Rensing S.A."/>
            <person name="Grimwood J."/>
            <person name="Schmutz J."/>
            <person name="Mcdaniel S.F."/>
        </authorList>
    </citation>
    <scope>NUCLEOTIDE SEQUENCE</scope>
    <source>
        <strain evidence="6">R40</strain>
    </source>
</reference>
<evidence type="ECO:0000313" key="6">
    <source>
        <dbReference type="EMBL" id="KAG0589481.1"/>
    </source>
</evidence>
<evidence type="ECO:0000256" key="2">
    <source>
        <dbReference type="ARBA" id="ARBA00022888"/>
    </source>
</evidence>
<gene>
    <name evidence="6" type="ORF">KC19_1G023200</name>
</gene>
<dbReference type="AlphaFoldDB" id="A0A8T0J3N4"/>
<feature type="domain" description="Asparagine synthetase" evidence="5">
    <location>
        <begin position="508"/>
        <end position="583"/>
    </location>
</feature>
<dbReference type="SUPFAM" id="SSF56235">
    <property type="entry name" value="N-terminal nucleophile aminohydrolases (Ntn hydrolases)"/>
    <property type="match status" value="1"/>
</dbReference>
<evidence type="ECO:0000256" key="4">
    <source>
        <dbReference type="SAM" id="Phobius"/>
    </source>
</evidence>
<keyword evidence="4" id="KW-0812">Transmembrane</keyword>
<comment type="caution">
    <text evidence="6">The sequence shown here is derived from an EMBL/GenBank/DDBJ whole genome shotgun (WGS) entry which is preliminary data.</text>
</comment>
<keyword evidence="2" id="KW-0061">Asparagine biosynthesis</keyword>
<name>A0A8T0J3N4_CERPU</name>
<evidence type="ECO:0000256" key="3">
    <source>
        <dbReference type="ARBA" id="ARBA00022962"/>
    </source>
</evidence>
<keyword evidence="1" id="KW-0028">Amino-acid biosynthesis</keyword>
<dbReference type="InterPro" id="IPR051857">
    <property type="entry name" value="Asn_synthetase_domain"/>
</dbReference>
<dbReference type="Proteomes" id="UP000822688">
    <property type="component" value="Chromosome 1"/>
</dbReference>
<dbReference type="GO" id="GO:0004066">
    <property type="term" value="F:asparagine synthase (glutamine-hydrolyzing) activity"/>
    <property type="evidence" value="ECO:0007669"/>
    <property type="project" value="InterPro"/>
</dbReference>
<sequence>MCGIALSLSGVHVLGHVGVIADGETPAEQETDLQLEGPSIADVCEGLKRRGPDTLNTETLYLTAVQSSGDIQIDAGVKDAVPGPCIKIDFVGALLSLRGDRPVSQPLKDSAGNILIYNGEIFGGLQVQPGENDTLVLMAALGSCCNCACHATSSDNPCACTTQDTHGVHKTVQETLSALRGPWALVYWQAKHQLLWFGRDVLGRRSLLLHRPSLSDPRFLLASVASANSTVSKENNQDVHSFQYWEELQCGIHSMSLNSNKLQGTSNSSFIGLTQLHEWEDPRLRKLVTWDRQHFDPSNFTDTLSLKTFQQVKEDTADSLLKVLRRSVEKRTSNIRKRQQESDLLEEDYAYTPVAVLFSGGLDSMILAALLDECLQPDYGIDLLNVSFEGPTAPDRISAIAGLAELERVSPSRRWRLVKVDAELSAMDSYRTHLRSLICPSNTFMDLNIGTALWLAARGEGYVHNTQDGSDLNEDRAVYKSSARVLLVGAGADEQCGGYGRHRTKYRLGGWTALQAEMRIDMQRIWKRNLGRDDRCMADLGKEARFPFLDEEVVETLLDMPLWDIVDLRLPIGNGDKRVLREVCPTSPALAFVAIKLFTYLITMLISFSRDFKTMDSLTPDALVKYSSVVNTDSQIIHYLTPMVLNKMYTRDERSTFL</sequence>
<keyword evidence="7" id="KW-1185">Reference proteome</keyword>
<evidence type="ECO:0000259" key="5">
    <source>
        <dbReference type="Pfam" id="PF00733"/>
    </source>
</evidence>
<dbReference type="Gene3D" id="3.60.20.10">
    <property type="entry name" value="Glutamine Phosphoribosylpyrophosphate, subunit 1, domain 1"/>
    <property type="match status" value="1"/>
</dbReference>
<dbReference type="PANTHER" id="PTHR45937:SF1">
    <property type="entry name" value="ASPARAGINE SYNTHETASE DOMAIN-CONTAINING PROTEIN 1"/>
    <property type="match status" value="1"/>
</dbReference>
<keyword evidence="3" id="KW-0315">Glutamine amidotransferase</keyword>
<keyword evidence="4" id="KW-1133">Transmembrane helix</keyword>
<dbReference type="InterPro" id="IPR001962">
    <property type="entry name" value="Asn_synthase"/>
</dbReference>
<dbReference type="GO" id="GO:0006529">
    <property type="term" value="P:asparagine biosynthetic process"/>
    <property type="evidence" value="ECO:0007669"/>
    <property type="project" value="UniProtKB-KW"/>
</dbReference>
<proteinExistence type="predicted"/>
<accession>A0A8T0J3N4</accession>
<dbReference type="Gene3D" id="3.40.50.620">
    <property type="entry name" value="HUPs"/>
    <property type="match status" value="1"/>
</dbReference>
<evidence type="ECO:0000256" key="1">
    <source>
        <dbReference type="ARBA" id="ARBA00022605"/>
    </source>
</evidence>
<keyword evidence="4" id="KW-0472">Membrane</keyword>
<organism evidence="6 7">
    <name type="scientific">Ceratodon purpureus</name>
    <name type="common">Fire moss</name>
    <name type="synonym">Dicranum purpureum</name>
    <dbReference type="NCBI Taxonomy" id="3225"/>
    <lineage>
        <taxon>Eukaryota</taxon>
        <taxon>Viridiplantae</taxon>
        <taxon>Streptophyta</taxon>
        <taxon>Embryophyta</taxon>
        <taxon>Bryophyta</taxon>
        <taxon>Bryophytina</taxon>
        <taxon>Bryopsida</taxon>
        <taxon>Dicranidae</taxon>
        <taxon>Pseudoditrichales</taxon>
        <taxon>Ditrichaceae</taxon>
        <taxon>Ceratodon</taxon>
    </lineage>
</organism>
<dbReference type="InterPro" id="IPR014729">
    <property type="entry name" value="Rossmann-like_a/b/a_fold"/>
</dbReference>
<evidence type="ECO:0000313" key="7">
    <source>
        <dbReference type="Proteomes" id="UP000822688"/>
    </source>
</evidence>